<reference evidence="11" key="2">
    <citation type="submission" date="2017-05" db="UniProtKB">
        <authorList>
            <consortium name="EnsemblMetazoa"/>
        </authorList>
    </citation>
    <scope>IDENTIFICATION</scope>
</reference>
<evidence type="ECO:0000256" key="3">
    <source>
        <dbReference type="ARBA" id="ARBA00010261"/>
    </source>
</evidence>
<dbReference type="STRING" id="400682.A0A1X7VVA8"/>
<dbReference type="InterPro" id="IPR006806">
    <property type="entry name" value="NDUFA5"/>
</dbReference>
<dbReference type="Proteomes" id="UP000007879">
    <property type="component" value="Unassembled WGS sequence"/>
</dbReference>
<keyword evidence="6" id="KW-0679">Respiratory chain</keyword>
<evidence type="ECO:0000256" key="6">
    <source>
        <dbReference type="ARBA" id="ARBA00022660"/>
    </source>
</evidence>
<reference evidence="12" key="1">
    <citation type="journal article" date="2010" name="Nature">
        <title>The Amphimedon queenslandica genome and the evolution of animal complexity.</title>
        <authorList>
            <person name="Srivastava M."/>
            <person name="Simakov O."/>
            <person name="Chapman J."/>
            <person name="Fahey B."/>
            <person name="Gauthier M.E."/>
            <person name="Mitros T."/>
            <person name="Richards G.S."/>
            <person name="Conaco C."/>
            <person name="Dacre M."/>
            <person name="Hellsten U."/>
            <person name="Larroux C."/>
            <person name="Putnam N.H."/>
            <person name="Stanke M."/>
            <person name="Adamska M."/>
            <person name="Darling A."/>
            <person name="Degnan S.M."/>
            <person name="Oakley T.H."/>
            <person name="Plachetzki D.C."/>
            <person name="Zhai Y."/>
            <person name="Adamski M."/>
            <person name="Calcino A."/>
            <person name="Cummins S.F."/>
            <person name="Goodstein D.M."/>
            <person name="Harris C."/>
            <person name="Jackson D.J."/>
            <person name="Leys S.P."/>
            <person name="Shu S."/>
            <person name="Woodcroft B.J."/>
            <person name="Vervoort M."/>
            <person name="Kosik K.S."/>
            <person name="Manning G."/>
            <person name="Degnan B.M."/>
            <person name="Rokhsar D.S."/>
        </authorList>
    </citation>
    <scope>NUCLEOTIDE SEQUENCE [LARGE SCALE GENOMIC DNA]</scope>
</reference>
<name>A0A1X7VVA8_AMPQE</name>
<keyword evidence="10" id="KW-0472">Membrane</keyword>
<dbReference type="KEGG" id="aqu:100640018"/>
<dbReference type="PANTHER" id="PTHR12653">
    <property type="entry name" value="NADH-UBIQUINONE OXIDOREDUCTASE 13 KD-B SUBUNIT"/>
    <property type="match status" value="1"/>
</dbReference>
<organism evidence="11">
    <name type="scientific">Amphimedon queenslandica</name>
    <name type="common">Sponge</name>
    <dbReference type="NCBI Taxonomy" id="400682"/>
    <lineage>
        <taxon>Eukaryota</taxon>
        <taxon>Metazoa</taxon>
        <taxon>Porifera</taxon>
        <taxon>Demospongiae</taxon>
        <taxon>Heteroscleromorpha</taxon>
        <taxon>Haplosclerida</taxon>
        <taxon>Niphatidae</taxon>
        <taxon>Amphimedon</taxon>
    </lineage>
</organism>
<keyword evidence="5" id="KW-0813">Transport</keyword>
<dbReference type="OrthoDB" id="286811at2759"/>
<keyword evidence="8" id="KW-0249">Electron transport</keyword>
<keyword evidence="12" id="KW-1185">Reference proteome</keyword>
<evidence type="ECO:0000256" key="1">
    <source>
        <dbReference type="ARBA" id="ARBA00003195"/>
    </source>
</evidence>
<accession>A0A1X7VVA8</accession>
<comment type="function">
    <text evidence="1">Accessory subunit of the mitochondrial membrane respiratory chain NADH dehydrogenase (Complex I), that is believed not to be involved in catalysis. Complex I functions in the transfer of electrons from NADH to the respiratory chain. The immediate electron acceptor for the enzyme is believed to be ubiquinone.</text>
</comment>
<dbReference type="EnsemblMetazoa" id="XM_003382599.3">
    <property type="protein sequence ID" value="XP_003382647.1"/>
    <property type="gene ID" value="LOC100640018"/>
</dbReference>
<dbReference type="GO" id="GO:0005743">
    <property type="term" value="C:mitochondrial inner membrane"/>
    <property type="evidence" value="ECO:0007669"/>
    <property type="project" value="UniProtKB-SubCell"/>
</dbReference>
<dbReference type="eggNOG" id="KOG3365">
    <property type="taxonomic scope" value="Eukaryota"/>
</dbReference>
<sequence>MASGGVKRTTALVGYAVVPNAREVLCGLYTKTLSALQKLPKEAAYRRNTERIVQQRLQIVQSETHVPAIEDKIGCGQVEELIDQANRELELVGKMEEWRPWEQPIADPPPGQWSWP</sequence>
<dbReference type="Pfam" id="PF04716">
    <property type="entry name" value="ETC_C1_NDUFA5"/>
    <property type="match status" value="1"/>
</dbReference>
<dbReference type="EnsemblMetazoa" id="Aqu2.1.43805_001">
    <property type="protein sequence ID" value="Aqu2.1.43805_001"/>
    <property type="gene ID" value="Aqu2.1.43805"/>
</dbReference>
<comment type="similarity">
    <text evidence="3">Belongs to the complex I NDUFA5 subunit family.</text>
</comment>
<dbReference type="GO" id="GO:0022904">
    <property type="term" value="P:respiratory electron transport chain"/>
    <property type="evidence" value="ECO:0007669"/>
    <property type="project" value="InterPro"/>
</dbReference>
<protein>
    <recommendedName>
        <fullName evidence="13">NADH dehydrogenase [ubiquinone] 1 alpha subcomplex subunit 5</fullName>
    </recommendedName>
</protein>
<dbReference type="AlphaFoldDB" id="A0A1X7VVA8"/>
<comment type="subunit">
    <text evidence="4">Complex I is composed of 45 different subunits.</text>
</comment>
<evidence type="ECO:0000256" key="10">
    <source>
        <dbReference type="ARBA" id="ARBA00023136"/>
    </source>
</evidence>
<evidence type="ECO:0000313" key="12">
    <source>
        <dbReference type="Proteomes" id="UP000007879"/>
    </source>
</evidence>
<evidence type="ECO:0000313" key="11">
    <source>
        <dbReference type="EnsemblMetazoa" id="Aqu2.1.43805_001"/>
    </source>
</evidence>
<proteinExistence type="inferred from homology"/>
<keyword evidence="7" id="KW-0999">Mitochondrion inner membrane</keyword>
<dbReference type="InParanoid" id="A0A1X7VVA8"/>
<evidence type="ECO:0000256" key="9">
    <source>
        <dbReference type="ARBA" id="ARBA00023128"/>
    </source>
</evidence>
<evidence type="ECO:0000256" key="7">
    <source>
        <dbReference type="ARBA" id="ARBA00022792"/>
    </source>
</evidence>
<keyword evidence="9" id="KW-0496">Mitochondrion</keyword>
<evidence type="ECO:0008006" key="13">
    <source>
        <dbReference type="Google" id="ProtNLM"/>
    </source>
</evidence>
<evidence type="ECO:0000256" key="4">
    <source>
        <dbReference type="ARBA" id="ARBA00011533"/>
    </source>
</evidence>
<evidence type="ECO:0000256" key="2">
    <source>
        <dbReference type="ARBA" id="ARBA00004443"/>
    </source>
</evidence>
<dbReference type="PANTHER" id="PTHR12653:SF0">
    <property type="entry name" value="NADH DEHYDROGENASE [UBIQUINONE] 1 ALPHA SUBCOMPLEX SUBUNIT 5"/>
    <property type="match status" value="1"/>
</dbReference>
<dbReference type="OMA" id="ERFNHER"/>
<comment type="subcellular location">
    <subcellularLocation>
        <location evidence="2">Mitochondrion inner membrane</location>
        <topology evidence="2">Peripheral membrane protein</topology>
        <orientation evidence="2">Matrix side</orientation>
    </subcellularLocation>
</comment>
<evidence type="ECO:0000256" key="5">
    <source>
        <dbReference type="ARBA" id="ARBA00022448"/>
    </source>
</evidence>
<gene>
    <name evidence="11" type="primary">100640018</name>
</gene>
<evidence type="ECO:0000256" key="8">
    <source>
        <dbReference type="ARBA" id="ARBA00022982"/>
    </source>
</evidence>